<protein>
    <recommendedName>
        <fullName evidence="3">DUF222 domain-containing protein</fullName>
    </recommendedName>
</protein>
<name>A0ABP7NC84_9MICO</name>
<organism evidence="1 2">
    <name type="scientific">Microbacterium soli</name>
    <dbReference type="NCBI Taxonomy" id="446075"/>
    <lineage>
        <taxon>Bacteria</taxon>
        <taxon>Bacillati</taxon>
        <taxon>Actinomycetota</taxon>
        <taxon>Actinomycetes</taxon>
        <taxon>Micrococcales</taxon>
        <taxon>Microbacteriaceae</taxon>
        <taxon>Microbacterium</taxon>
    </lineage>
</organism>
<evidence type="ECO:0000313" key="2">
    <source>
        <dbReference type="Proteomes" id="UP001501591"/>
    </source>
</evidence>
<proteinExistence type="predicted"/>
<accession>A0ABP7NC84</accession>
<sequence length="259" mass="28681">MSITTIEEIADLTGVDLSTAMQPAEDLATLSKLLRVRKQEDLDHARSLAVKAVSGTPDEFPQAWDAAQSAVLSATANDAIHEAAYLALSRRHERAEKNMIETALTLLDKHVTKLGREFNKLRLDVLTDPGTAIKHGAPDDYTRAHTIADTLEQIAGLPDIDRHTPRLFVIVNPPHDLPEARIDGNLKLADDHTEHELALITQAVQVSRENTFYMQLLTAARHNWNITIATTPAEVKARYARFRQAAFISDGGYRRTVPA</sequence>
<dbReference type="RefSeq" id="WP_344819384.1">
    <property type="nucleotide sequence ID" value="NZ_BAABCP010000001.1"/>
</dbReference>
<evidence type="ECO:0008006" key="3">
    <source>
        <dbReference type="Google" id="ProtNLM"/>
    </source>
</evidence>
<comment type="caution">
    <text evidence="1">The sequence shown here is derived from an EMBL/GenBank/DDBJ whole genome shotgun (WGS) entry which is preliminary data.</text>
</comment>
<reference evidence="2" key="1">
    <citation type="journal article" date="2019" name="Int. J. Syst. Evol. Microbiol.">
        <title>The Global Catalogue of Microorganisms (GCM) 10K type strain sequencing project: providing services to taxonomists for standard genome sequencing and annotation.</title>
        <authorList>
            <consortium name="The Broad Institute Genomics Platform"/>
            <consortium name="The Broad Institute Genome Sequencing Center for Infectious Disease"/>
            <person name="Wu L."/>
            <person name="Ma J."/>
        </authorList>
    </citation>
    <scope>NUCLEOTIDE SEQUENCE [LARGE SCALE GENOMIC DNA]</scope>
    <source>
        <strain evidence="2">JCM 17024</strain>
    </source>
</reference>
<keyword evidence="2" id="KW-1185">Reference proteome</keyword>
<evidence type="ECO:0000313" key="1">
    <source>
        <dbReference type="EMBL" id="GAA3941919.1"/>
    </source>
</evidence>
<dbReference type="Proteomes" id="UP001501591">
    <property type="component" value="Unassembled WGS sequence"/>
</dbReference>
<dbReference type="EMBL" id="BAABCP010000001">
    <property type="protein sequence ID" value="GAA3941919.1"/>
    <property type="molecule type" value="Genomic_DNA"/>
</dbReference>
<gene>
    <name evidence="1" type="ORF">GCM10022383_19660</name>
</gene>